<evidence type="ECO:0008006" key="3">
    <source>
        <dbReference type="Google" id="ProtNLM"/>
    </source>
</evidence>
<organism evidence="1 2">
    <name type="scientific">Candidatus Neomicrothrix parvicella RN1</name>
    <dbReference type="NCBI Taxonomy" id="1229780"/>
    <lineage>
        <taxon>Bacteria</taxon>
        <taxon>Bacillati</taxon>
        <taxon>Actinomycetota</taxon>
        <taxon>Acidimicrobiia</taxon>
        <taxon>Acidimicrobiales</taxon>
        <taxon>Microthrixaceae</taxon>
        <taxon>Candidatus Neomicrothrix</taxon>
    </lineage>
</organism>
<gene>
    <name evidence="1" type="ORF">BN381_80283</name>
</gene>
<reference evidence="1 2" key="1">
    <citation type="journal article" date="2013" name="ISME J.">
        <title>Metabolic model for the filamentous 'Candidatus Microthrix parvicella' based on genomic and metagenomic analyses.</title>
        <authorList>
            <person name="Jon McIlroy S."/>
            <person name="Kristiansen R."/>
            <person name="Albertsen M."/>
            <person name="Michael Karst S."/>
            <person name="Rossetti S."/>
            <person name="Lund Nielsen J."/>
            <person name="Tandoi V."/>
            <person name="James Seviour R."/>
            <person name="Nielsen P.H."/>
        </authorList>
    </citation>
    <scope>NUCLEOTIDE SEQUENCE [LARGE SCALE GENOMIC DNA]</scope>
    <source>
        <strain evidence="1 2">RN1</strain>
    </source>
</reference>
<comment type="caution">
    <text evidence="1">The sequence shown here is derived from an EMBL/GenBank/DDBJ whole genome shotgun (WGS) entry which is preliminary data.</text>
</comment>
<protein>
    <recommendedName>
        <fullName evidence="3">TadE family protein</fullName>
    </recommendedName>
</protein>
<keyword evidence="2" id="KW-1185">Reference proteome</keyword>
<accession>R4Z4U9</accession>
<dbReference type="RefSeq" id="WP_012230775.1">
    <property type="nucleotide sequence ID" value="NZ_HG422565.1"/>
</dbReference>
<evidence type="ECO:0000313" key="1">
    <source>
        <dbReference type="EMBL" id="CCM65753.1"/>
    </source>
</evidence>
<proteinExistence type="predicted"/>
<evidence type="ECO:0000313" key="2">
    <source>
        <dbReference type="Proteomes" id="UP000018291"/>
    </source>
</evidence>
<sequence>MFLAFMLLATHVLVNLWVSSLVDHVAWDTARRAASDPRYASEPGQVQAEGLSWARSRLGGHADQVQLSFVGDPGGASVVLRVRSRPATILGAASGLGGVHEDVVVRREPT</sequence>
<dbReference type="Proteomes" id="UP000018291">
    <property type="component" value="Unassembled WGS sequence"/>
</dbReference>
<dbReference type="STRING" id="1229780.BN381_80283"/>
<dbReference type="AlphaFoldDB" id="R4Z4U9"/>
<dbReference type="HOGENOM" id="CLU_2166393_0_0_11"/>
<dbReference type="EMBL" id="CANL01000078">
    <property type="protein sequence ID" value="CCM65753.1"/>
    <property type="molecule type" value="Genomic_DNA"/>
</dbReference>
<name>R4Z4U9_9ACTN</name>